<protein>
    <submittedName>
        <fullName evidence="5">TNF receptor superfamily member 11a</fullName>
    </submittedName>
</protein>
<dbReference type="GO" id="GO:0070555">
    <property type="term" value="P:response to interleukin-1"/>
    <property type="evidence" value="ECO:0007669"/>
    <property type="project" value="TreeGrafter"/>
</dbReference>
<reference evidence="5" key="1">
    <citation type="submission" date="2021-06" db="EMBL/GenBank/DDBJ databases">
        <authorList>
            <consortium name="Wellcome Sanger Institute Data Sharing"/>
        </authorList>
    </citation>
    <scope>NUCLEOTIDE SEQUENCE [LARGE SCALE GENOMIC DNA]</scope>
</reference>
<dbReference type="InterPro" id="IPR053075">
    <property type="entry name" value="TNFRSF11A"/>
</dbReference>
<dbReference type="GO" id="GO:0001503">
    <property type="term" value="P:ossification"/>
    <property type="evidence" value="ECO:0007669"/>
    <property type="project" value="TreeGrafter"/>
</dbReference>
<dbReference type="GO" id="GO:0045780">
    <property type="term" value="P:positive regulation of bone resorption"/>
    <property type="evidence" value="ECO:0007669"/>
    <property type="project" value="TreeGrafter"/>
</dbReference>
<dbReference type="InterPro" id="IPR001368">
    <property type="entry name" value="TNFR/NGFR_Cys_rich_reg"/>
</dbReference>
<gene>
    <name evidence="5" type="primary">TNFRSF11A</name>
</gene>
<dbReference type="Proteomes" id="UP000694620">
    <property type="component" value="Chromosome 6"/>
</dbReference>
<dbReference type="GO" id="GO:0005031">
    <property type="term" value="F:tumor necrosis factor receptor activity"/>
    <property type="evidence" value="ECO:0007669"/>
    <property type="project" value="TreeGrafter"/>
</dbReference>
<dbReference type="GO" id="GO:0009897">
    <property type="term" value="C:external side of plasma membrane"/>
    <property type="evidence" value="ECO:0007669"/>
    <property type="project" value="TreeGrafter"/>
</dbReference>
<evidence type="ECO:0000313" key="6">
    <source>
        <dbReference type="Proteomes" id="UP000694620"/>
    </source>
</evidence>
<accession>A0A8C4RKB5</accession>
<dbReference type="Ensembl" id="ENSECRT00000003292.1">
    <property type="protein sequence ID" value="ENSECRP00000003238.1"/>
    <property type="gene ID" value="ENSECRG00000002207.1"/>
</dbReference>
<proteinExistence type="predicted"/>
<dbReference type="PROSITE" id="PS50050">
    <property type="entry name" value="TNFR_NGFR_2"/>
    <property type="match status" value="1"/>
</dbReference>
<dbReference type="GeneTree" id="ENSGT00940000161211"/>
<dbReference type="PANTHER" id="PTHR47134">
    <property type="entry name" value="TUMOR NECROSIS FACTOR RECEPTOR SUPERFAMILY MEMBER 11A"/>
    <property type="match status" value="1"/>
</dbReference>
<dbReference type="PANTHER" id="PTHR47134:SF1">
    <property type="entry name" value="TUMOR NECROSIS FACTOR RECEPTOR SUPERFAMILY MEMBER 11A"/>
    <property type="match status" value="1"/>
</dbReference>
<feature type="repeat" description="TNFR-Cys" evidence="1">
    <location>
        <begin position="11"/>
        <end position="45"/>
    </location>
</feature>
<keyword evidence="3" id="KW-0472">Membrane</keyword>
<feature type="disulfide bond" evidence="1">
    <location>
        <begin position="27"/>
        <end position="45"/>
    </location>
</feature>
<feature type="region of interest" description="Disordered" evidence="2">
    <location>
        <begin position="432"/>
        <end position="459"/>
    </location>
</feature>
<dbReference type="AlphaFoldDB" id="A0A8C4RKB5"/>
<evidence type="ECO:0000256" key="1">
    <source>
        <dbReference type="PROSITE-ProRule" id="PRU00206"/>
    </source>
</evidence>
<sequence>MLAIPLQQTQKCDHTQYEKYGKCCSKCKKGEYMTSWCTETSETKCLPCGLHEYQDDWNTEGACIPQIFCDKEKGYQASEPETNTAALKCVCMPGFQCLRVYCEFCEKVKVCPPGYGVQNSTSLCKKCPQGFFSNVSSATDPCMPWTDCKKLGMVTKQPGNATNDVACDHDESRNWILWGSVLSTLTLLIAVLLIVLLVCYKERFKKLYEDLRLYVSSVQNTTETPVPTSIEEVFVSHSLDSSQETPLLVQTCEKNETVIVNNCLNGSPQHRNVSQPPVSGQSNVTENEREPNSRTSEPEEVGDCSCVSSLKGPLELGENELNQLYTHQNCSCGTDNANNEFRSLQEVCYCSVCCGNISSSVNCGDKCSSGQATDSCQSCAMDSTLPAKDHATFQTRIGNAASDIRHNLNCSCSMDTTNDSFDSFCTGVNLEENSKQDKENEDSTQAAGDSSSVSGNVMGNNNTTFISNGKVMNFSGEVIFVYVSQMSQNGSERTEEDVGSPVQEESTDSSFQGEAKQAYNHMSEENISYPLQEESLHRNDRLPIQEESKEWMLQSCV</sequence>
<keyword evidence="6" id="KW-1185">Reference proteome</keyword>
<keyword evidence="3" id="KW-1133">Transmembrane helix</keyword>
<dbReference type="SMART" id="SM00208">
    <property type="entry name" value="TNFR"/>
    <property type="match status" value="2"/>
</dbReference>
<name>A0A8C4RKB5_ERPCA</name>
<dbReference type="GO" id="GO:0019955">
    <property type="term" value="F:cytokine binding"/>
    <property type="evidence" value="ECO:0007669"/>
    <property type="project" value="TreeGrafter"/>
</dbReference>
<feature type="compositionally biased region" description="Low complexity" evidence="2">
    <location>
        <begin position="450"/>
        <end position="459"/>
    </location>
</feature>
<dbReference type="GO" id="GO:0072674">
    <property type="term" value="P:multinuclear osteoclast differentiation"/>
    <property type="evidence" value="ECO:0007669"/>
    <property type="project" value="TreeGrafter"/>
</dbReference>
<evidence type="ECO:0000313" key="5">
    <source>
        <dbReference type="Ensembl" id="ENSECRP00000003238.1"/>
    </source>
</evidence>
<dbReference type="SUPFAM" id="SSF57586">
    <property type="entry name" value="TNF receptor-like"/>
    <property type="match status" value="3"/>
</dbReference>
<comment type="caution">
    <text evidence="1">Lacks conserved residue(s) required for the propagation of feature annotation.</text>
</comment>
<feature type="domain" description="TNFR-Cys" evidence="4">
    <location>
        <begin position="11"/>
        <end position="45"/>
    </location>
</feature>
<keyword evidence="1" id="KW-1015">Disulfide bond</keyword>
<dbReference type="PROSITE" id="PS00652">
    <property type="entry name" value="TNFR_NGFR_1"/>
    <property type="match status" value="1"/>
</dbReference>
<dbReference type="Gene3D" id="2.10.50.10">
    <property type="entry name" value="Tumor Necrosis Factor Receptor, subunit A, domain 2"/>
    <property type="match status" value="2"/>
</dbReference>
<feature type="region of interest" description="Disordered" evidence="2">
    <location>
        <begin position="267"/>
        <end position="303"/>
    </location>
</feature>
<reference evidence="5" key="2">
    <citation type="submission" date="2025-08" db="UniProtKB">
        <authorList>
            <consortium name="Ensembl"/>
        </authorList>
    </citation>
    <scope>IDENTIFICATION</scope>
</reference>
<evidence type="ECO:0000256" key="3">
    <source>
        <dbReference type="SAM" id="Phobius"/>
    </source>
</evidence>
<feature type="transmembrane region" description="Helical" evidence="3">
    <location>
        <begin position="175"/>
        <end position="200"/>
    </location>
</feature>
<organism evidence="5 6">
    <name type="scientific">Erpetoichthys calabaricus</name>
    <name type="common">Rope fish</name>
    <name type="synonym">Calamoichthys calabaricus</name>
    <dbReference type="NCBI Taxonomy" id="27687"/>
    <lineage>
        <taxon>Eukaryota</taxon>
        <taxon>Metazoa</taxon>
        <taxon>Chordata</taxon>
        <taxon>Craniata</taxon>
        <taxon>Vertebrata</taxon>
        <taxon>Euteleostomi</taxon>
        <taxon>Actinopterygii</taxon>
        <taxon>Polypteriformes</taxon>
        <taxon>Polypteridae</taxon>
        <taxon>Erpetoichthys</taxon>
    </lineage>
</organism>
<evidence type="ECO:0000259" key="4">
    <source>
        <dbReference type="PROSITE" id="PS50050"/>
    </source>
</evidence>
<reference evidence="5" key="3">
    <citation type="submission" date="2025-09" db="UniProtKB">
        <authorList>
            <consortium name="Ensembl"/>
        </authorList>
    </citation>
    <scope>IDENTIFICATION</scope>
</reference>
<evidence type="ECO:0000256" key="2">
    <source>
        <dbReference type="SAM" id="MobiDB-lite"/>
    </source>
</evidence>
<feature type="compositionally biased region" description="Polar residues" evidence="2">
    <location>
        <begin position="267"/>
        <end position="285"/>
    </location>
</feature>
<keyword evidence="3" id="KW-0812">Transmembrane</keyword>
<feature type="disulfide bond" evidence="1">
    <location>
        <begin position="24"/>
        <end position="37"/>
    </location>
</feature>
<feature type="region of interest" description="Disordered" evidence="2">
    <location>
        <begin position="491"/>
        <end position="512"/>
    </location>
</feature>